<reference evidence="1" key="1">
    <citation type="submission" date="2021-01" db="EMBL/GenBank/DDBJ databases">
        <authorList>
            <person name="Corre E."/>
            <person name="Pelletier E."/>
            <person name="Niang G."/>
            <person name="Scheremetjew M."/>
            <person name="Finn R."/>
            <person name="Kale V."/>
            <person name="Holt S."/>
            <person name="Cochrane G."/>
            <person name="Meng A."/>
            <person name="Brown T."/>
            <person name="Cohen L."/>
        </authorList>
    </citation>
    <scope>NUCLEOTIDE SEQUENCE</scope>
    <source>
        <strain evidence="1">NIES-381</strain>
    </source>
</reference>
<gene>
    <name evidence="1" type="ORF">EGYM00392_LOCUS10137</name>
</gene>
<evidence type="ECO:0000313" key="1">
    <source>
        <dbReference type="EMBL" id="CAD8999067.1"/>
    </source>
</evidence>
<sequence>MFACHVPYALRNHPKVRILPLGLKAVNVPLVSNYRKQMGPLPWNFVFAQFSIRPPPIRSVPRTRLIRYLQANGLVPSTPMHRMKKPEYYKKLLASKFVVAPRGNAPDTFRAYESLALGRVPIVYKLIDPFVYEGLPVVQVSEWEEVNRSRLLAEWNALQQTTVNIRKLTHGWWLWYILLQVLDTD</sequence>
<proteinExistence type="predicted"/>
<name>A0A7S1N5S8_9EUGL</name>
<evidence type="ECO:0008006" key="2">
    <source>
        <dbReference type="Google" id="ProtNLM"/>
    </source>
</evidence>
<organism evidence="1">
    <name type="scientific">Eutreptiella gymnastica</name>
    <dbReference type="NCBI Taxonomy" id="73025"/>
    <lineage>
        <taxon>Eukaryota</taxon>
        <taxon>Discoba</taxon>
        <taxon>Euglenozoa</taxon>
        <taxon>Euglenida</taxon>
        <taxon>Spirocuta</taxon>
        <taxon>Euglenophyceae</taxon>
        <taxon>Eutreptiales</taxon>
        <taxon>Eutreptiaceae</taxon>
        <taxon>Eutreptiella</taxon>
    </lineage>
</organism>
<accession>A0A7S1N5S8</accession>
<protein>
    <recommendedName>
        <fullName evidence="2">Exostosin GT47 domain-containing protein</fullName>
    </recommendedName>
</protein>
<dbReference type="AlphaFoldDB" id="A0A7S1N5S8"/>
<dbReference type="EMBL" id="HBGA01027264">
    <property type="protein sequence ID" value="CAD8999067.1"/>
    <property type="molecule type" value="Transcribed_RNA"/>
</dbReference>